<evidence type="ECO:0000313" key="3">
    <source>
        <dbReference type="Proteomes" id="UP000270296"/>
    </source>
</evidence>
<feature type="compositionally biased region" description="Polar residues" evidence="1">
    <location>
        <begin position="86"/>
        <end position="97"/>
    </location>
</feature>
<sequence>MAEQETTVSLSARTSVDFDTAPLLKFDAYDEETSSMAPTASDPLPKQEHDKELSSHIPKFPSSSHMPVPRFSASQQSLEKRKLKSIHSSSKIPTNPSLGLAYVRTSAPVAAPLTTSLDSASSLKSHPTPVAETGIPQLTSFKLFTTTTQNPTASKDPIPKQSTSSSKISSLPRPLGVEVVPDSTSVSSH</sequence>
<evidence type="ECO:0000313" key="4">
    <source>
        <dbReference type="WBParaSite" id="SBAD_0000054201-mRNA-1"/>
    </source>
</evidence>
<feature type="region of interest" description="Disordered" evidence="1">
    <location>
        <begin position="146"/>
        <end position="189"/>
    </location>
</feature>
<evidence type="ECO:0000256" key="1">
    <source>
        <dbReference type="SAM" id="MobiDB-lite"/>
    </source>
</evidence>
<dbReference type="WBParaSite" id="SBAD_0000054201-mRNA-1">
    <property type="protein sequence ID" value="SBAD_0000054201-mRNA-1"/>
    <property type="gene ID" value="SBAD_0000054201"/>
</dbReference>
<reference evidence="2 3" key="2">
    <citation type="submission" date="2018-11" db="EMBL/GenBank/DDBJ databases">
        <authorList>
            <consortium name="Pathogen Informatics"/>
        </authorList>
    </citation>
    <scope>NUCLEOTIDE SEQUENCE [LARGE SCALE GENOMIC DNA]</scope>
</reference>
<protein>
    <submittedName>
        <fullName evidence="4">PAM2 domain-containing protein</fullName>
    </submittedName>
</protein>
<gene>
    <name evidence="2" type="ORF">SBAD_LOCUS520</name>
</gene>
<accession>A0A183IA76</accession>
<dbReference type="EMBL" id="UZAM01001568">
    <property type="protein sequence ID" value="VDO84601.1"/>
    <property type="molecule type" value="Genomic_DNA"/>
</dbReference>
<feature type="region of interest" description="Disordered" evidence="1">
    <location>
        <begin position="29"/>
        <end position="98"/>
    </location>
</feature>
<evidence type="ECO:0000313" key="2">
    <source>
        <dbReference type="EMBL" id="VDO84601.1"/>
    </source>
</evidence>
<organism evidence="4">
    <name type="scientific">Soboliphyme baturini</name>
    <dbReference type="NCBI Taxonomy" id="241478"/>
    <lineage>
        <taxon>Eukaryota</taxon>
        <taxon>Metazoa</taxon>
        <taxon>Ecdysozoa</taxon>
        <taxon>Nematoda</taxon>
        <taxon>Enoplea</taxon>
        <taxon>Dorylaimia</taxon>
        <taxon>Dioctophymatida</taxon>
        <taxon>Dioctophymatoidea</taxon>
        <taxon>Soboliphymatidae</taxon>
        <taxon>Soboliphyme</taxon>
    </lineage>
</organism>
<name>A0A183IA76_9BILA</name>
<dbReference type="AlphaFoldDB" id="A0A183IA76"/>
<feature type="compositionally biased region" description="Basic and acidic residues" evidence="1">
    <location>
        <begin position="45"/>
        <end position="54"/>
    </location>
</feature>
<dbReference type="Proteomes" id="UP000270296">
    <property type="component" value="Unassembled WGS sequence"/>
</dbReference>
<keyword evidence="3" id="KW-1185">Reference proteome</keyword>
<reference evidence="4" key="1">
    <citation type="submission" date="2016-06" db="UniProtKB">
        <authorList>
            <consortium name="WormBaseParasite"/>
        </authorList>
    </citation>
    <scope>IDENTIFICATION</scope>
</reference>
<proteinExistence type="predicted"/>